<protein>
    <recommendedName>
        <fullName evidence="3">SCP domain-containing protein</fullName>
    </recommendedName>
</protein>
<evidence type="ECO:0000259" key="3">
    <source>
        <dbReference type="SMART" id="SM00198"/>
    </source>
</evidence>
<dbReference type="InterPro" id="IPR002413">
    <property type="entry name" value="V5_allergen-like"/>
</dbReference>
<feature type="compositionally biased region" description="Basic residues" evidence="1">
    <location>
        <begin position="82"/>
        <end position="107"/>
    </location>
</feature>
<dbReference type="InterPro" id="IPR035940">
    <property type="entry name" value="CAP_sf"/>
</dbReference>
<organism evidence="4 5">
    <name type="scientific">Lunasporangiospora selenospora</name>
    <dbReference type="NCBI Taxonomy" id="979761"/>
    <lineage>
        <taxon>Eukaryota</taxon>
        <taxon>Fungi</taxon>
        <taxon>Fungi incertae sedis</taxon>
        <taxon>Mucoromycota</taxon>
        <taxon>Mortierellomycotina</taxon>
        <taxon>Mortierellomycetes</taxon>
        <taxon>Mortierellales</taxon>
        <taxon>Mortierellaceae</taxon>
        <taxon>Lunasporangiospora</taxon>
    </lineage>
</organism>
<dbReference type="PRINTS" id="PR00837">
    <property type="entry name" value="V5TPXLIKE"/>
</dbReference>
<dbReference type="GO" id="GO:0005576">
    <property type="term" value="C:extracellular region"/>
    <property type="evidence" value="ECO:0007669"/>
    <property type="project" value="InterPro"/>
</dbReference>
<sequence>MVKITSFLLASVAIMAVSAQVSTEPRSITALDLDNFALGDVMADDAAATTDVYTTEDNDVDILPYPGTHTLLRRGEPQTKPKPTKKDKSKSKPKPKPKSKAAGKKPSAKLTSEQQGILDTHNKFRAQHGAPPLTWNANAAQFGNNWIQACQFQHSRGKFGENLAAGYRDFNSAITAWYNEEKLYNYNNPGFAMGTGHFTQVVWKSTKSVGCAKKFCPRNNWNIYICEYDPPGNIVSQNNEYFRRNVLRKGSK</sequence>
<feature type="region of interest" description="Disordered" evidence="1">
    <location>
        <begin position="64"/>
        <end position="113"/>
    </location>
</feature>
<dbReference type="Pfam" id="PF00188">
    <property type="entry name" value="CAP"/>
    <property type="match status" value="1"/>
</dbReference>
<evidence type="ECO:0000256" key="1">
    <source>
        <dbReference type="SAM" id="MobiDB-lite"/>
    </source>
</evidence>
<name>A0A9P6FRB2_9FUNG</name>
<evidence type="ECO:0000313" key="4">
    <source>
        <dbReference type="EMBL" id="KAF9580138.1"/>
    </source>
</evidence>
<keyword evidence="5" id="KW-1185">Reference proteome</keyword>
<dbReference type="PROSITE" id="PS01009">
    <property type="entry name" value="CRISP_1"/>
    <property type="match status" value="1"/>
</dbReference>
<feature type="signal peptide" evidence="2">
    <location>
        <begin position="1"/>
        <end position="19"/>
    </location>
</feature>
<evidence type="ECO:0000313" key="5">
    <source>
        <dbReference type="Proteomes" id="UP000780801"/>
    </source>
</evidence>
<dbReference type="Proteomes" id="UP000780801">
    <property type="component" value="Unassembled WGS sequence"/>
</dbReference>
<gene>
    <name evidence="4" type="ORF">BGW38_003339</name>
</gene>
<dbReference type="PRINTS" id="PR00838">
    <property type="entry name" value="V5ALLERGEN"/>
</dbReference>
<feature type="domain" description="SCP" evidence="3">
    <location>
        <begin position="112"/>
        <end position="236"/>
    </location>
</feature>
<dbReference type="PANTHER" id="PTHR10334">
    <property type="entry name" value="CYSTEINE-RICH SECRETORY PROTEIN-RELATED"/>
    <property type="match status" value="1"/>
</dbReference>
<dbReference type="InterPro" id="IPR014044">
    <property type="entry name" value="CAP_dom"/>
</dbReference>
<dbReference type="InterPro" id="IPR018244">
    <property type="entry name" value="Allrgn_V5/Tpx1_CS"/>
</dbReference>
<feature type="chain" id="PRO_5040432787" description="SCP domain-containing protein" evidence="2">
    <location>
        <begin position="20"/>
        <end position="252"/>
    </location>
</feature>
<dbReference type="Gene3D" id="3.40.33.10">
    <property type="entry name" value="CAP"/>
    <property type="match status" value="1"/>
</dbReference>
<evidence type="ECO:0000256" key="2">
    <source>
        <dbReference type="SAM" id="SignalP"/>
    </source>
</evidence>
<dbReference type="EMBL" id="JAABOA010002260">
    <property type="protein sequence ID" value="KAF9580138.1"/>
    <property type="molecule type" value="Genomic_DNA"/>
</dbReference>
<dbReference type="AlphaFoldDB" id="A0A9P6FRB2"/>
<reference evidence="4" key="1">
    <citation type="journal article" date="2020" name="Fungal Divers.">
        <title>Resolving the Mortierellaceae phylogeny through synthesis of multi-gene phylogenetics and phylogenomics.</title>
        <authorList>
            <person name="Vandepol N."/>
            <person name="Liber J."/>
            <person name="Desiro A."/>
            <person name="Na H."/>
            <person name="Kennedy M."/>
            <person name="Barry K."/>
            <person name="Grigoriev I.V."/>
            <person name="Miller A.N."/>
            <person name="O'Donnell K."/>
            <person name="Stajich J.E."/>
            <person name="Bonito G."/>
        </authorList>
    </citation>
    <scope>NUCLEOTIDE SEQUENCE</scope>
    <source>
        <strain evidence="4">KOD1015</strain>
    </source>
</reference>
<dbReference type="SMART" id="SM00198">
    <property type="entry name" value="SCP"/>
    <property type="match status" value="1"/>
</dbReference>
<keyword evidence="2" id="KW-0732">Signal</keyword>
<dbReference type="OrthoDB" id="337038at2759"/>
<proteinExistence type="predicted"/>
<dbReference type="InterPro" id="IPR001283">
    <property type="entry name" value="CRISP-related"/>
</dbReference>
<dbReference type="SUPFAM" id="SSF55797">
    <property type="entry name" value="PR-1-like"/>
    <property type="match status" value="1"/>
</dbReference>
<comment type="caution">
    <text evidence="4">The sequence shown here is derived from an EMBL/GenBank/DDBJ whole genome shotgun (WGS) entry which is preliminary data.</text>
</comment>
<accession>A0A9P6FRB2</accession>